<proteinExistence type="predicted"/>
<reference evidence="1 2" key="1">
    <citation type="journal article" date="2012" name="J. Bacteriol.">
        <title>Draft Genome Sequence of the Extremely Halophilic Archaeon Halogranum salarium B-1T.</title>
        <authorList>
            <person name="Kim K.K."/>
            <person name="Lee K.C."/>
            <person name="Lee J.S."/>
        </authorList>
    </citation>
    <scope>NUCLEOTIDE SEQUENCE [LARGE SCALE GENOMIC DNA]</scope>
    <source>
        <strain evidence="1 2">B-1</strain>
    </source>
</reference>
<comment type="caution">
    <text evidence="1">The sequence shown here is derived from an EMBL/GenBank/DDBJ whole genome shotgun (WGS) entry which is preliminary data.</text>
</comment>
<organism evidence="1 2">
    <name type="scientific">Halogranum salarium B-1</name>
    <dbReference type="NCBI Taxonomy" id="1210908"/>
    <lineage>
        <taxon>Archaea</taxon>
        <taxon>Methanobacteriati</taxon>
        <taxon>Methanobacteriota</taxon>
        <taxon>Stenosarchaea group</taxon>
        <taxon>Halobacteria</taxon>
        <taxon>Halobacteriales</taxon>
        <taxon>Haloferacaceae</taxon>
    </lineage>
</organism>
<evidence type="ECO:0000313" key="2">
    <source>
        <dbReference type="Proteomes" id="UP000007813"/>
    </source>
</evidence>
<dbReference type="EMBL" id="ALJD01000002">
    <property type="protein sequence ID" value="EJN61269.1"/>
    <property type="molecule type" value="Genomic_DNA"/>
</dbReference>
<evidence type="ECO:0000313" key="1">
    <source>
        <dbReference type="EMBL" id="EJN61269.1"/>
    </source>
</evidence>
<dbReference type="Proteomes" id="UP000007813">
    <property type="component" value="Unassembled WGS sequence"/>
</dbReference>
<dbReference type="OrthoDB" id="269729at2157"/>
<dbReference type="PATRIC" id="fig|1210908.3.peg.299"/>
<gene>
    <name evidence="1" type="ORF">HSB1_03100</name>
</gene>
<accession>J3JHT1</accession>
<name>J3JHT1_9EURY</name>
<protein>
    <submittedName>
        <fullName evidence="1">Uncharacterized protein</fullName>
    </submittedName>
</protein>
<dbReference type="RefSeq" id="WP_009365658.1">
    <property type="nucleotide sequence ID" value="NZ_ALJD01000002.1"/>
</dbReference>
<dbReference type="eggNOG" id="arCOG06229">
    <property type="taxonomic scope" value="Archaea"/>
</dbReference>
<dbReference type="AlphaFoldDB" id="J3JHT1"/>
<sequence length="686" mass="74914">MTVSITARDSDTGLTVSDLVERRQYVLDTSTPTTPTTVDCDRFWFPVDEAVSIETTSLTLPSVVATYVRTAGGEMLAEVDHFDSYDFPDGEYSVELCAPVKLYVYTDGQLSVETKADCMELRFDDEAEVLVGARSHHKRPEATITTTGDPRDLMAAISSLSSALKTTTCERSYPTLRGHPPTIELGDELDIPEGLSAPDTGVRIELPPERRYLYPIAPLAYYLGATIEPGVVPRIVTDSGFEYELDSPLGYENEVERVLKQTFFFDCLTRTEGYYKVNLHERAAVEHLVDLDFAALYDCTLAEQLEAYLAVPYAVIEDHLPEWKLTTHVASTPENAELLPFLVNDLAVVKLPQGQSVSPSEAQMTAIGDFTRDDFTRSATDGGTTVPSLVQPEQADSLEQSWAGDDAPVGASKASVQAFRNRLERTASDGDIDITVVCNDDAMGEEGDIAEQVYGSRSDLPFDVTIYQNLSTAALRAVLETEMDFLHYIGHIDDEGFNCPDGKLDANELDTVGVDAFLLNACRSYDQGMALIERGAIGGVVTLTDVINSGAVRVGKTMVRLLNQGFPLRAALDIAKDQSIVGGQYTVVGDGNMDVVQSESRTPALFEIQQLDDHFEVGVTLYPTGSHGMGTMATIPISNCDKQHLAIGNVGRFAATRLEVQNLLNMEELPVTIDGDLQWSTDVELS</sequence>